<dbReference type="GO" id="GO:0071818">
    <property type="term" value="C:BAT3 complex"/>
    <property type="evidence" value="ECO:0007669"/>
    <property type="project" value="TreeGrafter"/>
</dbReference>
<evidence type="ECO:0000313" key="4">
    <source>
        <dbReference type="EMBL" id="KAG8538705.1"/>
    </source>
</evidence>
<dbReference type="GO" id="GO:0036503">
    <property type="term" value="P:ERAD pathway"/>
    <property type="evidence" value="ECO:0007669"/>
    <property type="project" value="TreeGrafter"/>
</dbReference>
<keyword evidence="2" id="KW-0732">Signal</keyword>
<dbReference type="AlphaFoldDB" id="A0AAV6YSD9"/>
<sequence length="225" mass="24850">MLVSWVTSVLSLRLQVLLGQMPVTEAEVQRHVRRIRDPPAVPEAASQEQPMETSPADAQPCASSPAPATTVEEVLFLPPQSSAPALCPDSEVAPSEEAGSEPWAAAVPPEWVPVIRQDIQSQRKMKQQPPLSDAYLSGMPAKRRKTMQGEGPHLSLSEAVNRAMRYTGAKPETSAESLRRELDSSEVQVRYRDQLCQDIQKILQDNESYSPQRFPNTPRAFQGDP</sequence>
<dbReference type="Pfam" id="PF20960">
    <property type="entry name" value="Bag6_BAGS"/>
    <property type="match status" value="1"/>
</dbReference>
<feature type="compositionally biased region" description="Polar residues" evidence="1">
    <location>
        <begin position="203"/>
        <end position="215"/>
    </location>
</feature>
<proteinExistence type="predicted"/>
<feature type="domain" description="Bag6 BAG-similar" evidence="3">
    <location>
        <begin position="152"/>
        <end position="204"/>
    </location>
</feature>
<keyword evidence="5" id="KW-1185">Reference proteome</keyword>
<organism evidence="4 5">
    <name type="scientific">Engystomops pustulosus</name>
    <name type="common">Tungara frog</name>
    <name type="synonym">Physalaemus pustulosus</name>
    <dbReference type="NCBI Taxonomy" id="76066"/>
    <lineage>
        <taxon>Eukaryota</taxon>
        <taxon>Metazoa</taxon>
        <taxon>Chordata</taxon>
        <taxon>Craniata</taxon>
        <taxon>Vertebrata</taxon>
        <taxon>Euteleostomi</taxon>
        <taxon>Amphibia</taxon>
        <taxon>Batrachia</taxon>
        <taxon>Anura</taxon>
        <taxon>Neobatrachia</taxon>
        <taxon>Hyloidea</taxon>
        <taxon>Leptodactylidae</taxon>
        <taxon>Leiuperinae</taxon>
        <taxon>Engystomops</taxon>
    </lineage>
</organism>
<feature type="region of interest" description="Disordered" evidence="1">
    <location>
        <begin position="203"/>
        <end position="225"/>
    </location>
</feature>
<evidence type="ECO:0000259" key="3">
    <source>
        <dbReference type="Pfam" id="PF20960"/>
    </source>
</evidence>
<dbReference type="Proteomes" id="UP000824782">
    <property type="component" value="Unassembled WGS sequence"/>
</dbReference>
<reference evidence="4" key="1">
    <citation type="thesis" date="2020" institute="ProQuest LLC" country="789 East Eisenhower Parkway, Ann Arbor, MI, USA">
        <title>Comparative Genomics and Chromosome Evolution.</title>
        <authorList>
            <person name="Mudd A.B."/>
        </authorList>
    </citation>
    <scope>NUCLEOTIDE SEQUENCE</scope>
    <source>
        <strain evidence="4">237g6f4</strain>
        <tissue evidence="4">Blood</tissue>
    </source>
</reference>
<evidence type="ECO:0000313" key="5">
    <source>
        <dbReference type="Proteomes" id="UP000824782"/>
    </source>
</evidence>
<dbReference type="GO" id="GO:0031593">
    <property type="term" value="F:polyubiquitin modification-dependent protein binding"/>
    <property type="evidence" value="ECO:0007669"/>
    <property type="project" value="TreeGrafter"/>
</dbReference>
<name>A0AAV6YSD9_ENGPU</name>
<protein>
    <recommendedName>
        <fullName evidence="3">Bag6 BAG-similar domain-containing protein</fullName>
    </recommendedName>
</protein>
<gene>
    <name evidence="4" type="ORF">GDO81_022184</name>
</gene>
<feature type="signal peptide" evidence="2">
    <location>
        <begin position="1"/>
        <end position="26"/>
    </location>
</feature>
<evidence type="ECO:0000256" key="1">
    <source>
        <dbReference type="SAM" id="MobiDB-lite"/>
    </source>
</evidence>
<dbReference type="EMBL" id="WNYA01019122">
    <property type="protein sequence ID" value="KAG8538705.1"/>
    <property type="molecule type" value="Genomic_DNA"/>
</dbReference>
<feature type="chain" id="PRO_5043484906" description="Bag6 BAG-similar domain-containing protein" evidence="2">
    <location>
        <begin position="27"/>
        <end position="225"/>
    </location>
</feature>
<feature type="compositionally biased region" description="Basic and acidic residues" evidence="1">
    <location>
        <begin position="177"/>
        <end position="187"/>
    </location>
</feature>
<dbReference type="InterPro" id="IPR048926">
    <property type="entry name" value="Bag6_BAGS"/>
</dbReference>
<comment type="caution">
    <text evidence="4">The sequence shown here is derived from an EMBL/GenBank/DDBJ whole genome shotgun (WGS) entry which is preliminary data.</text>
</comment>
<dbReference type="GO" id="GO:0051787">
    <property type="term" value="F:misfolded protein binding"/>
    <property type="evidence" value="ECO:0007669"/>
    <property type="project" value="TreeGrafter"/>
</dbReference>
<dbReference type="PANTHER" id="PTHR15204">
    <property type="entry name" value="LARGE PROLINE-RICH PROTEIN BAG6"/>
    <property type="match status" value="1"/>
</dbReference>
<evidence type="ECO:0000256" key="2">
    <source>
        <dbReference type="SAM" id="SignalP"/>
    </source>
</evidence>
<dbReference type="PANTHER" id="PTHR15204:SF0">
    <property type="entry name" value="LARGE PROLINE-RICH PROTEIN BAG6"/>
    <property type="match status" value="1"/>
</dbReference>
<feature type="region of interest" description="Disordered" evidence="1">
    <location>
        <begin position="167"/>
        <end position="187"/>
    </location>
</feature>
<feature type="region of interest" description="Disordered" evidence="1">
    <location>
        <begin position="40"/>
        <end position="67"/>
    </location>
</feature>
<accession>A0AAV6YSD9</accession>